<feature type="region of interest" description="Disordered" evidence="1">
    <location>
        <begin position="359"/>
        <end position="492"/>
    </location>
</feature>
<dbReference type="EMBL" id="AGNL01012933">
    <property type="protein sequence ID" value="EJK67557.1"/>
    <property type="molecule type" value="Genomic_DNA"/>
</dbReference>
<feature type="region of interest" description="Disordered" evidence="1">
    <location>
        <begin position="655"/>
        <end position="689"/>
    </location>
</feature>
<feature type="compositionally biased region" description="Basic and acidic residues" evidence="1">
    <location>
        <begin position="412"/>
        <end position="422"/>
    </location>
</feature>
<proteinExistence type="predicted"/>
<feature type="compositionally biased region" description="Acidic residues" evidence="1">
    <location>
        <begin position="423"/>
        <end position="436"/>
    </location>
</feature>
<evidence type="ECO:0000256" key="1">
    <source>
        <dbReference type="SAM" id="MobiDB-lite"/>
    </source>
</evidence>
<protein>
    <submittedName>
        <fullName evidence="2">Uncharacterized protein</fullName>
    </submittedName>
</protein>
<feature type="compositionally biased region" description="Pro residues" evidence="1">
    <location>
        <begin position="274"/>
        <end position="284"/>
    </location>
</feature>
<sequence length="689" mass="74186">MPPRGRSGRGLASRAQSPLASTKFDPADPANLRRCLGRNDVELAALSRLHAALGLLRSAIVDEFGEGALVEMALDRKRAGAVPEKAAGGSSSKVGKAEDGEGPGADAEDGENGPSNGDVSAPPPSRLEKLTRAFAVRMKLRRRLLNRLARRLHRVAHAMDGNGPSSAAPAPPSHGDLVKGRDGRGAQGAGPEGRGERAVVGELETRRARRRGEIPAGGTEEDEKEDAAGEEPKDETPERSDVDRLLDGDEEDAPLLAKIADVEPGYDRVVVPAALPPLPSPGKPPKAKAGAGPPSAPPHRPVTSTPDDHEVLETGEYALSKSYGGQRVAFAYFGTNPRPPQPAERANEWKRWTREMGERIPSGQPTFAELERGGDGVVFGNAEERLKKRKKDEADEDADQGGRGGKVLRKPGGKELRKKTEAADDGEDAEEEDAEMADAKADGGTNKGADGEAKPAAEDTPSKGKKKQGAKEPRKKPRAHLSTAPVPSFYHQDRRRMELLQSELIGYHNGGAIRDEYRLADREYQKSYQESIRLQGERQRAQTHLADTKRRYERECAKVRSLHEQATRNAHGMWRKRQLVAARAREIFGEEGAARREAVNAVLQDCLDRVAVRDEDDSHPPGSTGLASAAAAARRVGDTDRASVASALGRVVDAVERRDRDAAASDPTFRPPPLPTSGERRGRPGHGPD</sequence>
<comment type="caution">
    <text evidence="2">The sequence shown here is derived from an EMBL/GenBank/DDBJ whole genome shotgun (WGS) entry which is preliminary data.</text>
</comment>
<feature type="region of interest" description="Disordered" evidence="1">
    <location>
        <begin position="1"/>
        <end position="30"/>
    </location>
</feature>
<feature type="compositionally biased region" description="Basic and acidic residues" evidence="1">
    <location>
        <begin position="226"/>
        <end position="247"/>
    </location>
</feature>
<feature type="region of interest" description="Disordered" evidence="1">
    <location>
        <begin position="613"/>
        <end position="638"/>
    </location>
</feature>
<gene>
    <name evidence="2" type="ORF">THAOC_11388</name>
</gene>
<dbReference type="Proteomes" id="UP000266841">
    <property type="component" value="Unassembled WGS sequence"/>
</dbReference>
<feature type="compositionally biased region" description="Basic and acidic residues" evidence="1">
    <location>
        <begin position="449"/>
        <end position="462"/>
    </location>
</feature>
<dbReference type="AlphaFoldDB" id="K0TAM5"/>
<dbReference type="eggNOG" id="ENOG502SP6F">
    <property type="taxonomic scope" value="Eukaryota"/>
</dbReference>
<name>K0TAM5_THAOC</name>
<feature type="region of interest" description="Disordered" evidence="1">
    <location>
        <begin position="157"/>
        <end position="308"/>
    </location>
</feature>
<reference evidence="2 3" key="1">
    <citation type="journal article" date="2012" name="Genome Biol.">
        <title>Genome and low-iron response of an oceanic diatom adapted to chronic iron limitation.</title>
        <authorList>
            <person name="Lommer M."/>
            <person name="Specht M."/>
            <person name="Roy A.S."/>
            <person name="Kraemer L."/>
            <person name="Andreson R."/>
            <person name="Gutowska M.A."/>
            <person name="Wolf J."/>
            <person name="Bergner S.V."/>
            <person name="Schilhabel M.B."/>
            <person name="Klostermeier U.C."/>
            <person name="Beiko R.G."/>
            <person name="Rosenstiel P."/>
            <person name="Hippler M."/>
            <person name="Laroche J."/>
        </authorList>
    </citation>
    <scope>NUCLEOTIDE SEQUENCE [LARGE SCALE GENOMIC DNA]</scope>
    <source>
        <strain evidence="2 3">CCMP1005</strain>
    </source>
</reference>
<accession>K0TAM5</accession>
<organism evidence="2 3">
    <name type="scientific">Thalassiosira oceanica</name>
    <name type="common">Marine diatom</name>
    <dbReference type="NCBI Taxonomy" id="159749"/>
    <lineage>
        <taxon>Eukaryota</taxon>
        <taxon>Sar</taxon>
        <taxon>Stramenopiles</taxon>
        <taxon>Ochrophyta</taxon>
        <taxon>Bacillariophyta</taxon>
        <taxon>Coscinodiscophyceae</taxon>
        <taxon>Thalassiosirophycidae</taxon>
        <taxon>Thalassiosirales</taxon>
        <taxon>Thalassiosiraceae</taxon>
        <taxon>Thalassiosira</taxon>
    </lineage>
</organism>
<feature type="compositionally biased region" description="Basic and acidic residues" evidence="1">
    <location>
        <begin position="678"/>
        <end position="689"/>
    </location>
</feature>
<feature type="compositionally biased region" description="Basic and acidic residues" evidence="1">
    <location>
        <begin position="193"/>
        <end position="206"/>
    </location>
</feature>
<feature type="non-terminal residue" evidence="2">
    <location>
        <position position="689"/>
    </location>
</feature>
<evidence type="ECO:0000313" key="3">
    <source>
        <dbReference type="Proteomes" id="UP000266841"/>
    </source>
</evidence>
<feature type="region of interest" description="Disordered" evidence="1">
    <location>
        <begin position="80"/>
        <end position="127"/>
    </location>
</feature>
<evidence type="ECO:0000313" key="2">
    <source>
        <dbReference type="EMBL" id="EJK67557.1"/>
    </source>
</evidence>
<dbReference type="OMA" id="EGTHATR"/>
<feature type="compositionally biased region" description="Basic residues" evidence="1">
    <location>
        <begin position="463"/>
        <end position="479"/>
    </location>
</feature>
<keyword evidence="3" id="KW-1185">Reference proteome</keyword>